<dbReference type="EMBL" id="JWIN03000016">
    <property type="protein sequence ID" value="KAB1265750.1"/>
    <property type="molecule type" value="Genomic_DNA"/>
</dbReference>
<dbReference type="Proteomes" id="UP000299084">
    <property type="component" value="Unassembled WGS sequence"/>
</dbReference>
<name>A0A5N4D3V0_CAMDR</name>
<protein>
    <submittedName>
        <fullName evidence="2">Zinc finger protein 624</fullName>
    </submittedName>
</protein>
<reference evidence="2 3" key="1">
    <citation type="journal article" date="2019" name="Mol. Ecol. Resour.">
        <title>Improving Illumina assemblies with Hi-C and long reads: an example with the North African dromedary.</title>
        <authorList>
            <person name="Elbers J.P."/>
            <person name="Rogers M.F."/>
            <person name="Perelman P.L."/>
            <person name="Proskuryakova A.A."/>
            <person name="Serdyukova N.A."/>
            <person name="Johnson W.E."/>
            <person name="Horin P."/>
            <person name="Corander J."/>
            <person name="Murphy D."/>
            <person name="Burger P.A."/>
        </authorList>
    </citation>
    <scope>NUCLEOTIDE SEQUENCE [LARGE SCALE GENOMIC DNA]</scope>
    <source>
        <strain evidence="2">Drom800</strain>
        <tissue evidence="2">Blood</tissue>
    </source>
</reference>
<dbReference type="AlphaFoldDB" id="A0A5N4D3V0"/>
<feature type="domain" description="KRAB" evidence="1">
    <location>
        <begin position="54"/>
        <end position="125"/>
    </location>
</feature>
<dbReference type="InterPro" id="IPR001909">
    <property type="entry name" value="KRAB"/>
</dbReference>
<dbReference type="PANTHER" id="PTHR23232">
    <property type="entry name" value="KRAB DOMAIN C2H2 ZINC FINGER"/>
    <property type="match status" value="1"/>
</dbReference>
<dbReference type="STRING" id="9838.ENSCDRP00005020533"/>
<comment type="caution">
    <text evidence="2">The sequence shown here is derived from an EMBL/GenBank/DDBJ whole genome shotgun (WGS) entry which is preliminary data.</text>
</comment>
<proteinExistence type="predicted"/>
<dbReference type="CDD" id="cd07765">
    <property type="entry name" value="KRAB_A-box"/>
    <property type="match status" value="1"/>
</dbReference>
<dbReference type="InterPro" id="IPR036051">
    <property type="entry name" value="KRAB_dom_sf"/>
</dbReference>
<dbReference type="SUPFAM" id="SSF109640">
    <property type="entry name" value="KRAB domain (Kruppel-associated box)"/>
    <property type="match status" value="1"/>
</dbReference>
<organism evidence="2 3">
    <name type="scientific">Camelus dromedarius</name>
    <name type="common">Dromedary</name>
    <name type="synonym">Arabian camel</name>
    <dbReference type="NCBI Taxonomy" id="9838"/>
    <lineage>
        <taxon>Eukaryota</taxon>
        <taxon>Metazoa</taxon>
        <taxon>Chordata</taxon>
        <taxon>Craniata</taxon>
        <taxon>Vertebrata</taxon>
        <taxon>Euteleostomi</taxon>
        <taxon>Mammalia</taxon>
        <taxon>Eutheria</taxon>
        <taxon>Laurasiatheria</taxon>
        <taxon>Artiodactyla</taxon>
        <taxon>Tylopoda</taxon>
        <taxon>Camelidae</taxon>
        <taxon>Camelus</taxon>
    </lineage>
</organism>
<dbReference type="GO" id="GO:0006355">
    <property type="term" value="P:regulation of DNA-templated transcription"/>
    <property type="evidence" value="ECO:0007669"/>
    <property type="project" value="InterPro"/>
</dbReference>
<evidence type="ECO:0000313" key="3">
    <source>
        <dbReference type="Proteomes" id="UP000299084"/>
    </source>
</evidence>
<sequence>MSLQDSTLSREGSPKEEIMAAVVFSVGPLSPEVSQPDEDLHLQTEEPELVKELVTFKDVAIDFTLEEWRLMDPTQRNLHKDVMLENYRNLVSLGLAVSKPDMISHLEDGKGPWVVVREISRTPYPELETKPITKNAIPTEDASEEQLPLETIGEKLTENGLCDTRIGGLWKWNDRNQEVSQKNPTANTKQVRKILRVI</sequence>
<dbReference type="InterPro" id="IPR050169">
    <property type="entry name" value="Krueppel_C2H2_ZnF"/>
</dbReference>
<accession>A0A5N4D3V0</accession>
<dbReference type="PANTHER" id="PTHR23232:SF163">
    <property type="entry name" value="ZINC FINGER PROTEIN 589"/>
    <property type="match status" value="1"/>
</dbReference>
<dbReference type="PROSITE" id="PS50805">
    <property type="entry name" value="KRAB"/>
    <property type="match status" value="1"/>
</dbReference>
<keyword evidence="3" id="KW-1185">Reference proteome</keyword>
<gene>
    <name evidence="2" type="ORF">Cadr_000018525</name>
</gene>
<evidence type="ECO:0000313" key="2">
    <source>
        <dbReference type="EMBL" id="KAB1265750.1"/>
    </source>
</evidence>
<evidence type="ECO:0000259" key="1">
    <source>
        <dbReference type="PROSITE" id="PS50805"/>
    </source>
</evidence>
<dbReference type="Pfam" id="PF01352">
    <property type="entry name" value="KRAB"/>
    <property type="match status" value="1"/>
</dbReference>
<dbReference type="Gene3D" id="6.10.140.140">
    <property type="match status" value="1"/>
</dbReference>
<dbReference type="SMART" id="SM00349">
    <property type="entry name" value="KRAB"/>
    <property type="match status" value="1"/>
</dbReference>